<feature type="compositionally biased region" description="Polar residues" evidence="1">
    <location>
        <begin position="101"/>
        <end position="112"/>
    </location>
</feature>
<gene>
    <name evidence="2" type="ORF">CVT26_002917</name>
</gene>
<dbReference type="InParanoid" id="A0A409W2F9"/>
<protein>
    <submittedName>
        <fullName evidence="2">Uncharacterized protein</fullName>
    </submittedName>
</protein>
<evidence type="ECO:0000313" key="2">
    <source>
        <dbReference type="EMBL" id="PPQ72700.1"/>
    </source>
</evidence>
<dbReference type="OrthoDB" id="10622432at2759"/>
<proteinExistence type="predicted"/>
<sequence length="186" mass="19291">MSISTGSTTSGKGKVSTCTLALSSEISRLSFSFLQSNSPDALHTQGLGSSRSSVTSASHSDSNNNVMEGSSGSSDFNVDSSTDDQSDSDATECGDPPQSPKPSSLGLQTSFLSLGRPPPPRRKSGTLISLPADDKGISTDKPFTKTHSRTNTFGTPVADGAPSEDRKKARKGSNLRSEESAEGTEN</sequence>
<evidence type="ECO:0000256" key="1">
    <source>
        <dbReference type="SAM" id="MobiDB-lite"/>
    </source>
</evidence>
<feature type="region of interest" description="Disordered" evidence="1">
    <location>
        <begin position="38"/>
        <end position="186"/>
    </location>
</feature>
<comment type="caution">
    <text evidence="2">The sequence shown here is derived from an EMBL/GenBank/DDBJ whole genome shotgun (WGS) entry which is preliminary data.</text>
</comment>
<dbReference type="Proteomes" id="UP000284706">
    <property type="component" value="Unassembled WGS sequence"/>
</dbReference>
<feature type="compositionally biased region" description="Low complexity" evidence="1">
    <location>
        <begin position="69"/>
        <end position="80"/>
    </location>
</feature>
<evidence type="ECO:0000313" key="3">
    <source>
        <dbReference type="Proteomes" id="UP000284706"/>
    </source>
</evidence>
<organism evidence="2 3">
    <name type="scientific">Gymnopilus dilepis</name>
    <dbReference type="NCBI Taxonomy" id="231916"/>
    <lineage>
        <taxon>Eukaryota</taxon>
        <taxon>Fungi</taxon>
        <taxon>Dikarya</taxon>
        <taxon>Basidiomycota</taxon>
        <taxon>Agaricomycotina</taxon>
        <taxon>Agaricomycetes</taxon>
        <taxon>Agaricomycetidae</taxon>
        <taxon>Agaricales</taxon>
        <taxon>Agaricineae</taxon>
        <taxon>Hymenogastraceae</taxon>
        <taxon>Gymnopilus</taxon>
    </lineage>
</organism>
<reference evidence="2 3" key="1">
    <citation type="journal article" date="2018" name="Evol. Lett.">
        <title>Horizontal gene cluster transfer increased hallucinogenic mushroom diversity.</title>
        <authorList>
            <person name="Reynolds H.T."/>
            <person name="Vijayakumar V."/>
            <person name="Gluck-Thaler E."/>
            <person name="Korotkin H.B."/>
            <person name="Matheny P.B."/>
            <person name="Slot J.C."/>
        </authorList>
    </citation>
    <scope>NUCLEOTIDE SEQUENCE [LARGE SCALE GENOMIC DNA]</scope>
    <source>
        <strain evidence="2 3">SRW20</strain>
    </source>
</reference>
<accession>A0A409W2F9</accession>
<feature type="compositionally biased region" description="Low complexity" evidence="1">
    <location>
        <begin position="49"/>
        <end position="62"/>
    </location>
</feature>
<keyword evidence="3" id="KW-1185">Reference proteome</keyword>
<feature type="compositionally biased region" description="Acidic residues" evidence="1">
    <location>
        <begin position="81"/>
        <end position="92"/>
    </location>
</feature>
<dbReference type="AlphaFoldDB" id="A0A409W2F9"/>
<dbReference type="EMBL" id="NHYE01005444">
    <property type="protein sequence ID" value="PPQ72700.1"/>
    <property type="molecule type" value="Genomic_DNA"/>
</dbReference>
<name>A0A409W2F9_9AGAR</name>